<dbReference type="EnsemblFungi" id="EJT70601">
    <property type="protein sequence ID" value="EJT70601"/>
    <property type="gene ID" value="GGTG_11624"/>
</dbReference>
<dbReference type="GeneID" id="20352082"/>
<name>J3PDQ1_GAET3</name>
<evidence type="ECO:0000313" key="2">
    <source>
        <dbReference type="EnsemblFungi" id="EJT70601"/>
    </source>
</evidence>
<dbReference type="Proteomes" id="UP000006039">
    <property type="component" value="Unassembled WGS sequence"/>
</dbReference>
<proteinExistence type="predicted"/>
<gene>
    <name evidence="2" type="primary">20352082</name>
    <name evidence="1" type="ORF">GGTG_11624</name>
</gene>
<dbReference type="VEuPathDB" id="FungiDB:GGTG_11624"/>
<keyword evidence="3" id="KW-1185">Reference proteome</keyword>
<reference evidence="1" key="3">
    <citation type="submission" date="2010-09" db="EMBL/GenBank/DDBJ databases">
        <title>Annotation of Gaeumannomyces graminis var. tritici R3-111a-1.</title>
        <authorList>
            <consortium name="The Broad Institute Genome Sequencing Platform"/>
            <person name="Ma L.-J."/>
            <person name="Dead R."/>
            <person name="Young S.K."/>
            <person name="Zeng Q."/>
            <person name="Gargeya S."/>
            <person name="Fitzgerald M."/>
            <person name="Haas B."/>
            <person name="Abouelleil A."/>
            <person name="Alvarado L."/>
            <person name="Arachchi H.M."/>
            <person name="Berlin A."/>
            <person name="Brown A."/>
            <person name="Chapman S.B."/>
            <person name="Chen Z."/>
            <person name="Dunbar C."/>
            <person name="Freedman E."/>
            <person name="Gearin G."/>
            <person name="Gellesch M."/>
            <person name="Goldberg J."/>
            <person name="Griggs A."/>
            <person name="Gujja S."/>
            <person name="Heiman D."/>
            <person name="Howarth C."/>
            <person name="Larson L."/>
            <person name="Lui A."/>
            <person name="MacDonald P.J.P."/>
            <person name="Mehta T."/>
            <person name="Montmayeur A."/>
            <person name="Murphy C."/>
            <person name="Neiman D."/>
            <person name="Pearson M."/>
            <person name="Priest M."/>
            <person name="Roberts A."/>
            <person name="Saif S."/>
            <person name="Shea T."/>
            <person name="Shenoy N."/>
            <person name="Sisk P."/>
            <person name="Stolte C."/>
            <person name="Sykes S."/>
            <person name="Yandava C."/>
            <person name="Wortman J."/>
            <person name="Nusbaum C."/>
            <person name="Birren B."/>
        </authorList>
    </citation>
    <scope>NUCLEOTIDE SEQUENCE</scope>
    <source>
        <strain evidence="1">R3-111a-1</strain>
    </source>
</reference>
<reference evidence="2" key="4">
    <citation type="journal article" date="2015" name="G3 (Bethesda)">
        <title>Genome sequences of three phytopathogenic species of the Magnaporthaceae family of fungi.</title>
        <authorList>
            <person name="Okagaki L.H."/>
            <person name="Nunes C.C."/>
            <person name="Sailsbery J."/>
            <person name="Clay B."/>
            <person name="Brown D."/>
            <person name="John T."/>
            <person name="Oh Y."/>
            <person name="Young N."/>
            <person name="Fitzgerald M."/>
            <person name="Haas B.J."/>
            <person name="Zeng Q."/>
            <person name="Young S."/>
            <person name="Adiconis X."/>
            <person name="Fan L."/>
            <person name="Levin J.Z."/>
            <person name="Mitchell T.K."/>
            <person name="Okubara P.A."/>
            <person name="Farman M.L."/>
            <person name="Kohn L.M."/>
            <person name="Birren B."/>
            <person name="Ma L.-J."/>
            <person name="Dean R.A."/>
        </authorList>
    </citation>
    <scope>NUCLEOTIDE SEQUENCE</scope>
    <source>
        <strain evidence="2">R3-111a-1</strain>
    </source>
</reference>
<dbReference type="HOGENOM" id="CLU_2184146_0_0_1"/>
<dbReference type="RefSeq" id="XP_009227779.1">
    <property type="nucleotide sequence ID" value="XM_009229515.1"/>
</dbReference>
<dbReference type="AlphaFoldDB" id="J3PDQ1"/>
<accession>J3PDQ1</accession>
<protein>
    <submittedName>
        <fullName evidence="1 2">Uncharacterized protein</fullName>
    </submittedName>
</protein>
<reference evidence="3" key="1">
    <citation type="submission" date="2010-07" db="EMBL/GenBank/DDBJ databases">
        <title>The genome sequence of Gaeumannomyces graminis var. tritici strain R3-111a-1.</title>
        <authorList>
            <consortium name="The Broad Institute Genome Sequencing Platform"/>
            <person name="Ma L.-J."/>
            <person name="Dead R."/>
            <person name="Young S."/>
            <person name="Zeng Q."/>
            <person name="Koehrsen M."/>
            <person name="Alvarado L."/>
            <person name="Berlin A."/>
            <person name="Chapman S.B."/>
            <person name="Chen Z."/>
            <person name="Freedman E."/>
            <person name="Gellesch M."/>
            <person name="Goldberg J."/>
            <person name="Griggs A."/>
            <person name="Gujja S."/>
            <person name="Heilman E.R."/>
            <person name="Heiman D."/>
            <person name="Hepburn T."/>
            <person name="Howarth C."/>
            <person name="Jen D."/>
            <person name="Larson L."/>
            <person name="Mehta T."/>
            <person name="Neiman D."/>
            <person name="Pearson M."/>
            <person name="Roberts A."/>
            <person name="Saif S."/>
            <person name="Shea T."/>
            <person name="Shenoy N."/>
            <person name="Sisk P."/>
            <person name="Stolte C."/>
            <person name="Sykes S."/>
            <person name="Walk T."/>
            <person name="White J."/>
            <person name="Yandava C."/>
            <person name="Haas B."/>
            <person name="Nusbaum C."/>
            <person name="Birren B."/>
        </authorList>
    </citation>
    <scope>NUCLEOTIDE SEQUENCE [LARGE SCALE GENOMIC DNA]</scope>
    <source>
        <strain evidence="3">R3-111a-1</strain>
    </source>
</reference>
<sequence>MLSVARLFLCPLFPPASLPAHYWSQSKLSVVQTREREKMSSNAQMDAMHLPPNAKNRIHRLPSSVGGDCHLPAPTRRKAQVDCWTAASDLGGLCEWSSCLGWVGGGRLL</sequence>
<reference evidence="2" key="5">
    <citation type="submission" date="2018-04" db="UniProtKB">
        <authorList>
            <consortium name="EnsemblFungi"/>
        </authorList>
    </citation>
    <scope>IDENTIFICATION</scope>
    <source>
        <strain evidence="2">R3-111a-1</strain>
    </source>
</reference>
<evidence type="ECO:0000313" key="1">
    <source>
        <dbReference type="EMBL" id="EJT70601.1"/>
    </source>
</evidence>
<evidence type="ECO:0000313" key="3">
    <source>
        <dbReference type="Proteomes" id="UP000006039"/>
    </source>
</evidence>
<organism evidence="1">
    <name type="scientific">Gaeumannomyces tritici (strain R3-111a-1)</name>
    <name type="common">Wheat and barley take-all root rot fungus</name>
    <name type="synonym">Gaeumannomyces graminis var. tritici</name>
    <dbReference type="NCBI Taxonomy" id="644352"/>
    <lineage>
        <taxon>Eukaryota</taxon>
        <taxon>Fungi</taxon>
        <taxon>Dikarya</taxon>
        <taxon>Ascomycota</taxon>
        <taxon>Pezizomycotina</taxon>
        <taxon>Sordariomycetes</taxon>
        <taxon>Sordariomycetidae</taxon>
        <taxon>Magnaporthales</taxon>
        <taxon>Magnaporthaceae</taxon>
        <taxon>Gaeumannomyces</taxon>
    </lineage>
</organism>
<reference evidence="1" key="2">
    <citation type="submission" date="2010-07" db="EMBL/GenBank/DDBJ databases">
        <authorList>
            <consortium name="The Broad Institute Genome Sequencing Platform"/>
            <consortium name="Broad Institute Genome Sequencing Center for Infectious Disease"/>
            <person name="Ma L.-J."/>
            <person name="Dead R."/>
            <person name="Young S."/>
            <person name="Zeng Q."/>
            <person name="Koehrsen M."/>
            <person name="Alvarado L."/>
            <person name="Berlin A."/>
            <person name="Chapman S.B."/>
            <person name="Chen Z."/>
            <person name="Freedman E."/>
            <person name="Gellesch M."/>
            <person name="Goldberg J."/>
            <person name="Griggs A."/>
            <person name="Gujja S."/>
            <person name="Heilman E.R."/>
            <person name="Heiman D."/>
            <person name="Hepburn T."/>
            <person name="Howarth C."/>
            <person name="Jen D."/>
            <person name="Larson L."/>
            <person name="Mehta T."/>
            <person name="Neiman D."/>
            <person name="Pearson M."/>
            <person name="Roberts A."/>
            <person name="Saif S."/>
            <person name="Shea T."/>
            <person name="Shenoy N."/>
            <person name="Sisk P."/>
            <person name="Stolte C."/>
            <person name="Sykes S."/>
            <person name="Walk T."/>
            <person name="White J."/>
            <person name="Yandava C."/>
            <person name="Haas B."/>
            <person name="Nusbaum C."/>
            <person name="Birren B."/>
        </authorList>
    </citation>
    <scope>NUCLEOTIDE SEQUENCE</scope>
    <source>
        <strain evidence="1">R3-111a-1</strain>
    </source>
</reference>
<dbReference type="EMBL" id="GL385401">
    <property type="protein sequence ID" value="EJT70601.1"/>
    <property type="molecule type" value="Genomic_DNA"/>
</dbReference>